<dbReference type="PANTHER" id="PTHR10000:SF8">
    <property type="entry name" value="HAD SUPERFAMILY HYDROLASE-LIKE, TYPE 3"/>
    <property type="match status" value="1"/>
</dbReference>
<proteinExistence type="predicted"/>
<organism evidence="1 2">
    <name type="scientific">Rothia aerolata</name>
    <dbReference type="NCBI Taxonomy" id="1812262"/>
    <lineage>
        <taxon>Bacteria</taxon>
        <taxon>Bacillati</taxon>
        <taxon>Actinomycetota</taxon>
        <taxon>Actinomycetes</taxon>
        <taxon>Micrococcales</taxon>
        <taxon>Micrococcaceae</taxon>
        <taxon>Rothia</taxon>
    </lineage>
</organism>
<protein>
    <submittedName>
        <fullName evidence="1">Haloacid dehalogenase</fullName>
    </submittedName>
</protein>
<dbReference type="GO" id="GO:0005829">
    <property type="term" value="C:cytosol"/>
    <property type="evidence" value="ECO:0007669"/>
    <property type="project" value="TreeGrafter"/>
</dbReference>
<dbReference type="InterPro" id="IPR006379">
    <property type="entry name" value="HAD-SF_hydro_IIB"/>
</dbReference>
<dbReference type="AlphaFoldDB" id="A0A917MU82"/>
<evidence type="ECO:0000313" key="1">
    <source>
        <dbReference type="EMBL" id="GGH64129.1"/>
    </source>
</evidence>
<dbReference type="SFLD" id="SFLDS00003">
    <property type="entry name" value="Haloacid_Dehalogenase"/>
    <property type="match status" value="1"/>
</dbReference>
<dbReference type="Gene3D" id="3.40.50.1000">
    <property type="entry name" value="HAD superfamily/HAD-like"/>
    <property type="match status" value="1"/>
</dbReference>
<dbReference type="EMBL" id="BMDC01000003">
    <property type="protein sequence ID" value="GGH64129.1"/>
    <property type="molecule type" value="Genomic_DNA"/>
</dbReference>
<dbReference type="PANTHER" id="PTHR10000">
    <property type="entry name" value="PHOSPHOSERINE PHOSPHATASE"/>
    <property type="match status" value="1"/>
</dbReference>
<gene>
    <name evidence="1" type="ORF">GCM10007359_16110</name>
</gene>
<dbReference type="Gene3D" id="3.30.1240.10">
    <property type="match status" value="1"/>
</dbReference>
<sequence length="302" mass="32726">MLEGKVESFSDDKTESVIAVMEHLRVHPPVSGNWLKEEGARYLVALDIDGTLVHHDGTMTERVKTAVAEVVAAGHVVVVSTGRSRQAALPVARQLGIERGFLVTSNGAVTLELSPEYERGYRVRDCVSFNPQRAVSILQEKIPYAQMALESPTGEIFATDDFQDGSFGAASTPVSKEQLREMGKATRVVVFAEDVSVEDFKRAIYAAGLHGVNYAVGWTAWLDLAAHGVSKASALEQLRRHLHIDPAHTIAVGDGHNDIEMLHWAARGVAMGEAPDEVIDTADEVTLSVYEDGVAEVLDSLL</sequence>
<dbReference type="InterPro" id="IPR000150">
    <property type="entry name" value="Cof"/>
</dbReference>
<dbReference type="NCBIfam" id="TIGR00099">
    <property type="entry name" value="Cof-subfamily"/>
    <property type="match status" value="1"/>
</dbReference>
<dbReference type="NCBIfam" id="TIGR01484">
    <property type="entry name" value="HAD-SF-IIB"/>
    <property type="match status" value="1"/>
</dbReference>
<dbReference type="PROSITE" id="PS01229">
    <property type="entry name" value="COF_2"/>
    <property type="match status" value="1"/>
</dbReference>
<dbReference type="InterPro" id="IPR023214">
    <property type="entry name" value="HAD_sf"/>
</dbReference>
<dbReference type="InterPro" id="IPR036412">
    <property type="entry name" value="HAD-like_sf"/>
</dbReference>
<name>A0A917MU82_9MICC</name>
<comment type="caution">
    <text evidence="1">The sequence shown here is derived from an EMBL/GenBank/DDBJ whole genome shotgun (WGS) entry which is preliminary data.</text>
</comment>
<dbReference type="SFLD" id="SFLDG01140">
    <property type="entry name" value="C2.B:_Phosphomannomutase_and_P"/>
    <property type="match status" value="1"/>
</dbReference>
<accession>A0A917MU82</accession>
<reference evidence="1 2" key="1">
    <citation type="journal article" date="2014" name="Int. J. Syst. Evol. Microbiol.">
        <title>Complete genome sequence of Corynebacterium casei LMG S-19264T (=DSM 44701T), isolated from a smear-ripened cheese.</title>
        <authorList>
            <consortium name="US DOE Joint Genome Institute (JGI-PGF)"/>
            <person name="Walter F."/>
            <person name="Albersmeier A."/>
            <person name="Kalinowski J."/>
            <person name="Ruckert C."/>
        </authorList>
    </citation>
    <scope>NUCLEOTIDE SEQUENCE [LARGE SCALE GENOMIC DNA]</scope>
    <source>
        <strain evidence="1 2">CCM 8669</strain>
    </source>
</reference>
<keyword evidence="2" id="KW-1185">Reference proteome</keyword>
<dbReference type="Pfam" id="PF08282">
    <property type="entry name" value="Hydrolase_3"/>
    <property type="match status" value="1"/>
</dbReference>
<dbReference type="Proteomes" id="UP000600171">
    <property type="component" value="Unassembled WGS sequence"/>
</dbReference>
<dbReference type="GO" id="GO:0016791">
    <property type="term" value="F:phosphatase activity"/>
    <property type="evidence" value="ECO:0007669"/>
    <property type="project" value="TreeGrafter"/>
</dbReference>
<dbReference type="SUPFAM" id="SSF56784">
    <property type="entry name" value="HAD-like"/>
    <property type="match status" value="1"/>
</dbReference>
<evidence type="ECO:0000313" key="2">
    <source>
        <dbReference type="Proteomes" id="UP000600171"/>
    </source>
</evidence>
<dbReference type="GO" id="GO:0000287">
    <property type="term" value="F:magnesium ion binding"/>
    <property type="evidence" value="ECO:0007669"/>
    <property type="project" value="TreeGrafter"/>
</dbReference>